<accession>A0ABS8UNB9</accession>
<gene>
    <name evidence="1" type="ORF">HAX54_018106</name>
</gene>
<sequence length="59" mass="7146">LKEWSKVKMRFISSMMRRRVLRKITVWVPIQVIKKQVKALRDRDMGIRVGTMSMQLTRK</sequence>
<comment type="caution">
    <text evidence="1">The sequence shown here is derived from an EMBL/GenBank/DDBJ whole genome shotgun (WGS) entry which is preliminary data.</text>
</comment>
<dbReference type="EMBL" id="JACEIK010002222">
    <property type="protein sequence ID" value="MCD9559806.1"/>
    <property type="molecule type" value="Genomic_DNA"/>
</dbReference>
<feature type="non-terminal residue" evidence="1">
    <location>
        <position position="1"/>
    </location>
</feature>
<protein>
    <submittedName>
        <fullName evidence="1">Uncharacterized protein</fullName>
    </submittedName>
</protein>
<dbReference type="Proteomes" id="UP000823775">
    <property type="component" value="Unassembled WGS sequence"/>
</dbReference>
<evidence type="ECO:0000313" key="2">
    <source>
        <dbReference type="Proteomes" id="UP000823775"/>
    </source>
</evidence>
<keyword evidence="2" id="KW-1185">Reference proteome</keyword>
<proteinExistence type="predicted"/>
<evidence type="ECO:0000313" key="1">
    <source>
        <dbReference type="EMBL" id="MCD9559806.1"/>
    </source>
</evidence>
<name>A0ABS8UNB9_DATST</name>
<reference evidence="1 2" key="1">
    <citation type="journal article" date="2021" name="BMC Genomics">
        <title>Datura genome reveals duplications of psychoactive alkaloid biosynthetic genes and high mutation rate following tissue culture.</title>
        <authorList>
            <person name="Rajewski A."/>
            <person name="Carter-House D."/>
            <person name="Stajich J."/>
            <person name="Litt A."/>
        </authorList>
    </citation>
    <scope>NUCLEOTIDE SEQUENCE [LARGE SCALE GENOMIC DNA]</scope>
    <source>
        <strain evidence="1">AR-01</strain>
    </source>
</reference>
<organism evidence="1 2">
    <name type="scientific">Datura stramonium</name>
    <name type="common">Jimsonweed</name>
    <name type="synonym">Common thornapple</name>
    <dbReference type="NCBI Taxonomy" id="4076"/>
    <lineage>
        <taxon>Eukaryota</taxon>
        <taxon>Viridiplantae</taxon>
        <taxon>Streptophyta</taxon>
        <taxon>Embryophyta</taxon>
        <taxon>Tracheophyta</taxon>
        <taxon>Spermatophyta</taxon>
        <taxon>Magnoliopsida</taxon>
        <taxon>eudicotyledons</taxon>
        <taxon>Gunneridae</taxon>
        <taxon>Pentapetalae</taxon>
        <taxon>asterids</taxon>
        <taxon>lamiids</taxon>
        <taxon>Solanales</taxon>
        <taxon>Solanaceae</taxon>
        <taxon>Solanoideae</taxon>
        <taxon>Datureae</taxon>
        <taxon>Datura</taxon>
    </lineage>
</organism>